<keyword evidence="1" id="KW-0812">Transmembrane</keyword>
<keyword evidence="1" id="KW-1133">Transmembrane helix</keyword>
<feature type="transmembrane region" description="Helical" evidence="1">
    <location>
        <begin position="7"/>
        <end position="29"/>
    </location>
</feature>
<evidence type="ECO:0000313" key="3">
    <source>
        <dbReference type="Proteomes" id="UP000625735"/>
    </source>
</evidence>
<dbReference type="Proteomes" id="UP000625735">
    <property type="component" value="Unassembled WGS sequence"/>
</dbReference>
<proteinExistence type="predicted"/>
<dbReference type="RefSeq" id="WP_188361255.1">
    <property type="nucleotide sequence ID" value="NZ_BMFG01000002.1"/>
</dbReference>
<reference evidence="2" key="2">
    <citation type="submission" date="2020-09" db="EMBL/GenBank/DDBJ databases">
        <authorList>
            <person name="Sun Q."/>
            <person name="Zhou Y."/>
        </authorList>
    </citation>
    <scope>NUCLEOTIDE SEQUENCE</scope>
    <source>
        <strain evidence="2">CGMCC 1.12506</strain>
    </source>
</reference>
<name>A0A916XYM2_9FLAO</name>
<dbReference type="EMBL" id="BMFG01000002">
    <property type="protein sequence ID" value="GGD20039.1"/>
    <property type="molecule type" value="Genomic_DNA"/>
</dbReference>
<accession>A0A916XYM2</accession>
<keyword evidence="3" id="KW-1185">Reference proteome</keyword>
<evidence type="ECO:0000313" key="2">
    <source>
        <dbReference type="EMBL" id="GGD20039.1"/>
    </source>
</evidence>
<dbReference type="AlphaFoldDB" id="A0A916XYM2"/>
<evidence type="ECO:0000256" key="1">
    <source>
        <dbReference type="SAM" id="Phobius"/>
    </source>
</evidence>
<feature type="transmembrane region" description="Helical" evidence="1">
    <location>
        <begin position="49"/>
        <end position="65"/>
    </location>
</feature>
<sequence>MKKIDILIGFILGNIGAATGVFLFISLFTDFEFADGLLALKAQNSLGKLIALGAVINIVLFFILLKFNKEMMARGVVLATIALTIVTIVL</sequence>
<keyword evidence="1" id="KW-0472">Membrane</keyword>
<protein>
    <submittedName>
        <fullName evidence="2">Uncharacterized protein</fullName>
    </submittedName>
</protein>
<reference evidence="2" key="1">
    <citation type="journal article" date="2014" name="Int. J. Syst. Evol. Microbiol.">
        <title>Complete genome sequence of Corynebacterium casei LMG S-19264T (=DSM 44701T), isolated from a smear-ripened cheese.</title>
        <authorList>
            <consortium name="US DOE Joint Genome Institute (JGI-PGF)"/>
            <person name="Walter F."/>
            <person name="Albersmeier A."/>
            <person name="Kalinowski J."/>
            <person name="Ruckert C."/>
        </authorList>
    </citation>
    <scope>NUCLEOTIDE SEQUENCE</scope>
    <source>
        <strain evidence="2">CGMCC 1.12506</strain>
    </source>
</reference>
<comment type="caution">
    <text evidence="2">The sequence shown here is derived from an EMBL/GenBank/DDBJ whole genome shotgun (WGS) entry which is preliminary data.</text>
</comment>
<gene>
    <name evidence="2" type="ORF">GCM10011343_08200</name>
</gene>
<feature type="transmembrane region" description="Helical" evidence="1">
    <location>
        <begin position="72"/>
        <end position="89"/>
    </location>
</feature>
<organism evidence="2 3">
    <name type="scientific">Flavobacterium orientale</name>
    <dbReference type="NCBI Taxonomy" id="1756020"/>
    <lineage>
        <taxon>Bacteria</taxon>
        <taxon>Pseudomonadati</taxon>
        <taxon>Bacteroidota</taxon>
        <taxon>Flavobacteriia</taxon>
        <taxon>Flavobacteriales</taxon>
        <taxon>Flavobacteriaceae</taxon>
        <taxon>Flavobacterium</taxon>
    </lineage>
</organism>